<dbReference type="PaxDb" id="29760-VIT_14s0006g00480.t01"/>
<keyword evidence="2" id="KW-1185">Reference proteome</keyword>
<organism evidence="1 2">
    <name type="scientific">Vitis vinifera</name>
    <name type="common">Grape</name>
    <dbReference type="NCBI Taxonomy" id="29760"/>
    <lineage>
        <taxon>Eukaryota</taxon>
        <taxon>Viridiplantae</taxon>
        <taxon>Streptophyta</taxon>
        <taxon>Embryophyta</taxon>
        <taxon>Tracheophyta</taxon>
        <taxon>Spermatophyta</taxon>
        <taxon>Magnoliopsida</taxon>
        <taxon>eudicotyledons</taxon>
        <taxon>Gunneridae</taxon>
        <taxon>Pentapetalae</taxon>
        <taxon>rosids</taxon>
        <taxon>Vitales</taxon>
        <taxon>Vitaceae</taxon>
        <taxon>Viteae</taxon>
        <taxon>Vitis</taxon>
    </lineage>
</organism>
<proteinExistence type="predicted"/>
<dbReference type="EMBL" id="FN596245">
    <property type="protein sequence ID" value="CCB57615.1"/>
    <property type="molecule type" value="Genomic_DNA"/>
</dbReference>
<dbReference type="HOGENOM" id="CLU_3428827_0_0_1"/>
<dbReference type="Proteomes" id="UP000009183">
    <property type="component" value="Chromosome 14"/>
</dbReference>
<name>F6HSH5_VITVI</name>
<accession>F6HSH5</accession>
<evidence type="ECO:0000313" key="2">
    <source>
        <dbReference type="Proteomes" id="UP000009183"/>
    </source>
</evidence>
<dbReference type="InParanoid" id="F6HSH5"/>
<evidence type="ECO:0000313" key="1">
    <source>
        <dbReference type="EMBL" id="CCB57615.1"/>
    </source>
</evidence>
<gene>
    <name evidence="1" type="ordered locus">VIT_14s0006g00480</name>
</gene>
<protein>
    <submittedName>
        <fullName evidence="1">Uncharacterized protein</fullName>
    </submittedName>
</protein>
<reference evidence="2" key="1">
    <citation type="journal article" date="2007" name="Nature">
        <title>The grapevine genome sequence suggests ancestral hexaploidization in major angiosperm phyla.</title>
        <authorList>
            <consortium name="The French-Italian Public Consortium for Grapevine Genome Characterization."/>
            <person name="Jaillon O."/>
            <person name="Aury J.-M."/>
            <person name="Noel B."/>
            <person name="Policriti A."/>
            <person name="Clepet C."/>
            <person name="Casagrande A."/>
            <person name="Choisne N."/>
            <person name="Aubourg S."/>
            <person name="Vitulo N."/>
            <person name="Jubin C."/>
            <person name="Vezzi A."/>
            <person name="Legeai F."/>
            <person name="Hugueney P."/>
            <person name="Dasilva C."/>
            <person name="Horner D."/>
            <person name="Mica E."/>
            <person name="Jublot D."/>
            <person name="Poulain J."/>
            <person name="Bruyere C."/>
            <person name="Billault A."/>
            <person name="Segurens B."/>
            <person name="Gouyvenoux M."/>
            <person name="Ugarte E."/>
            <person name="Cattonaro F."/>
            <person name="Anthouard V."/>
            <person name="Vico V."/>
            <person name="Del Fabbro C."/>
            <person name="Alaux M."/>
            <person name="Di Gaspero G."/>
            <person name="Dumas V."/>
            <person name="Felice N."/>
            <person name="Paillard S."/>
            <person name="Juman I."/>
            <person name="Moroldo M."/>
            <person name="Scalabrin S."/>
            <person name="Canaguier A."/>
            <person name="Le Clainche I."/>
            <person name="Malacrida G."/>
            <person name="Durand E."/>
            <person name="Pesole G."/>
            <person name="Laucou V."/>
            <person name="Chatelet P."/>
            <person name="Merdinoglu D."/>
            <person name="Delledonne M."/>
            <person name="Pezzotti M."/>
            <person name="Lecharny A."/>
            <person name="Scarpelli C."/>
            <person name="Artiguenave F."/>
            <person name="Pe M.E."/>
            <person name="Valle G."/>
            <person name="Morgante M."/>
            <person name="Caboche M."/>
            <person name="Adam-Blondon A.-F."/>
            <person name="Weissenbach J."/>
            <person name="Quetier F."/>
            <person name="Wincker P."/>
        </authorList>
    </citation>
    <scope>NUCLEOTIDE SEQUENCE [LARGE SCALE GENOMIC DNA]</scope>
    <source>
        <strain evidence="2">cv. Pinot noir / PN40024</strain>
    </source>
</reference>
<dbReference type="AlphaFoldDB" id="F6HSH5"/>
<sequence length="20" mass="2391">MAFGLIQLCSDYRDHEFDDD</sequence>